<comment type="subcellular location">
    <subcellularLocation>
        <location evidence="1">Membrane</location>
        <topology evidence="1">Multi-pass membrane protein</topology>
    </subcellularLocation>
</comment>
<name>A0A7J7IW03_BUGNE</name>
<evidence type="ECO:0000256" key="4">
    <source>
        <dbReference type="ARBA" id="ARBA00023136"/>
    </source>
</evidence>
<feature type="transmembrane region" description="Helical" evidence="6">
    <location>
        <begin position="66"/>
        <end position="90"/>
    </location>
</feature>
<dbReference type="PROSITE" id="PS51225">
    <property type="entry name" value="MARVEL"/>
    <property type="match status" value="1"/>
</dbReference>
<feature type="transmembrane region" description="Helical" evidence="6">
    <location>
        <begin position="105"/>
        <end position="126"/>
    </location>
</feature>
<evidence type="ECO:0000256" key="6">
    <source>
        <dbReference type="SAM" id="Phobius"/>
    </source>
</evidence>
<proteinExistence type="predicted"/>
<evidence type="ECO:0000256" key="3">
    <source>
        <dbReference type="ARBA" id="ARBA00022989"/>
    </source>
</evidence>
<evidence type="ECO:0000256" key="5">
    <source>
        <dbReference type="PROSITE-ProRule" id="PRU00581"/>
    </source>
</evidence>
<keyword evidence="2 5" id="KW-0812">Transmembrane</keyword>
<evidence type="ECO:0000256" key="1">
    <source>
        <dbReference type="ARBA" id="ARBA00004141"/>
    </source>
</evidence>
<gene>
    <name evidence="8" type="ORF">EB796_023613</name>
</gene>
<dbReference type="Proteomes" id="UP000593567">
    <property type="component" value="Unassembled WGS sequence"/>
</dbReference>
<evidence type="ECO:0000259" key="7">
    <source>
        <dbReference type="PROSITE" id="PS51225"/>
    </source>
</evidence>
<organism evidence="8 9">
    <name type="scientific">Bugula neritina</name>
    <name type="common">Brown bryozoan</name>
    <name type="synonym">Sertularia neritina</name>
    <dbReference type="NCBI Taxonomy" id="10212"/>
    <lineage>
        <taxon>Eukaryota</taxon>
        <taxon>Metazoa</taxon>
        <taxon>Spiralia</taxon>
        <taxon>Lophotrochozoa</taxon>
        <taxon>Bryozoa</taxon>
        <taxon>Gymnolaemata</taxon>
        <taxon>Cheilostomatida</taxon>
        <taxon>Flustrina</taxon>
        <taxon>Buguloidea</taxon>
        <taxon>Bugulidae</taxon>
        <taxon>Bugula</taxon>
    </lineage>
</organism>
<feature type="transmembrane region" description="Helical" evidence="6">
    <location>
        <begin position="33"/>
        <end position="59"/>
    </location>
</feature>
<dbReference type="AlphaFoldDB" id="A0A7J7IW03"/>
<evidence type="ECO:0000313" key="9">
    <source>
        <dbReference type="Proteomes" id="UP000593567"/>
    </source>
</evidence>
<sequence length="183" mass="20307">MDILFTVEFIVQEKSDLPISLAQGPKPALKPNAAYLCSFNFIFKLLEMGLSLASLILAVSFDGSGAIICIEIVVALVLVTAISWCVLYAINMNARFPEFFPTLMFGYHLVMCLMMIAATACAAYLWPQFKTSLYPQYLICTFTCAATLLLLLIDTVLNFLWLRGSGQEIVTYPCSPYEAELTI</sequence>
<dbReference type="InterPro" id="IPR008253">
    <property type="entry name" value="Marvel"/>
</dbReference>
<comment type="caution">
    <text evidence="8">The sequence shown here is derived from an EMBL/GenBank/DDBJ whole genome shotgun (WGS) entry which is preliminary data.</text>
</comment>
<evidence type="ECO:0000313" key="8">
    <source>
        <dbReference type="EMBL" id="KAF6018082.1"/>
    </source>
</evidence>
<protein>
    <recommendedName>
        <fullName evidence="7">MARVEL domain-containing protein</fullName>
    </recommendedName>
</protein>
<accession>A0A7J7IW03</accession>
<keyword evidence="4 5" id="KW-0472">Membrane</keyword>
<dbReference type="GO" id="GO:0016020">
    <property type="term" value="C:membrane"/>
    <property type="evidence" value="ECO:0007669"/>
    <property type="project" value="UniProtKB-SubCell"/>
</dbReference>
<feature type="transmembrane region" description="Helical" evidence="6">
    <location>
        <begin position="138"/>
        <end position="162"/>
    </location>
</feature>
<keyword evidence="9" id="KW-1185">Reference proteome</keyword>
<feature type="domain" description="MARVEL" evidence="7">
    <location>
        <begin position="35"/>
        <end position="163"/>
    </location>
</feature>
<evidence type="ECO:0000256" key="2">
    <source>
        <dbReference type="ARBA" id="ARBA00022692"/>
    </source>
</evidence>
<reference evidence="8" key="1">
    <citation type="submission" date="2020-06" db="EMBL/GenBank/DDBJ databases">
        <title>Draft genome of Bugula neritina, a colonial animal packing powerful symbionts and potential medicines.</title>
        <authorList>
            <person name="Rayko M."/>
        </authorList>
    </citation>
    <scope>NUCLEOTIDE SEQUENCE [LARGE SCALE GENOMIC DNA]</scope>
    <source>
        <strain evidence="8">Kwan_BN1</strain>
    </source>
</reference>
<keyword evidence="3 6" id="KW-1133">Transmembrane helix</keyword>
<dbReference type="EMBL" id="VXIV02003342">
    <property type="protein sequence ID" value="KAF6018082.1"/>
    <property type="molecule type" value="Genomic_DNA"/>
</dbReference>